<dbReference type="Gene3D" id="1.20.1250.20">
    <property type="entry name" value="MFS general substrate transporter like domains"/>
    <property type="match status" value="2"/>
</dbReference>
<evidence type="ECO:0000256" key="3">
    <source>
        <dbReference type="ARBA" id="ARBA00022989"/>
    </source>
</evidence>
<feature type="transmembrane region" description="Helical" evidence="5">
    <location>
        <begin position="223"/>
        <end position="245"/>
    </location>
</feature>
<feature type="transmembrane region" description="Helical" evidence="5">
    <location>
        <begin position="168"/>
        <end position="188"/>
    </location>
</feature>
<keyword evidence="2 5" id="KW-0812">Transmembrane</keyword>
<evidence type="ECO:0000256" key="4">
    <source>
        <dbReference type="ARBA" id="ARBA00023136"/>
    </source>
</evidence>
<evidence type="ECO:0000313" key="8">
    <source>
        <dbReference type="Proteomes" id="UP000198582"/>
    </source>
</evidence>
<name>A0A1H8XGN2_9PSEU</name>
<dbReference type="GO" id="GO:0022857">
    <property type="term" value="F:transmembrane transporter activity"/>
    <property type="evidence" value="ECO:0007669"/>
    <property type="project" value="InterPro"/>
</dbReference>
<keyword evidence="4 5" id="KW-0472">Membrane</keyword>
<evidence type="ECO:0000256" key="2">
    <source>
        <dbReference type="ARBA" id="ARBA00022692"/>
    </source>
</evidence>
<reference evidence="8" key="1">
    <citation type="submission" date="2016-10" db="EMBL/GenBank/DDBJ databases">
        <authorList>
            <person name="Varghese N."/>
            <person name="Submissions S."/>
        </authorList>
    </citation>
    <scope>NUCLEOTIDE SEQUENCE [LARGE SCALE GENOMIC DNA]</scope>
    <source>
        <strain evidence="8">DSM 44993</strain>
    </source>
</reference>
<dbReference type="InterPro" id="IPR011701">
    <property type="entry name" value="MFS"/>
</dbReference>
<organism evidence="7 8">
    <name type="scientific">Amycolatopsis saalfeldensis</name>
    <dbReference type="NCBI Taxonomy" id="394193"/>
    <lineage>
        <taxon>Bacteria</taxon>
        <taxon>Bacillati</taxon>
        <taxon>Actinomycetota</taxon>
        <taxon>Actinomycetes</taxon>
        <taxon>Pseudonocardiales</taxon>
        <taxon>Pseudonocardiaceae</taxon>
        <taxon>Amycolatopsis</taxon>
    </lineage>
</organism>
<dbReference type="PROSITE" id="PS00872">
    <property type="entry name" value="NA_GALACTOSIDE_SYMP"/>
    <property type="match status" value="1"/>
</dbReference>
<evidence type="ECO:0000256" key="5">
    <source>
        <dbReference type="SAM" id="Phobius"/>
    </source>
</evidence>
<dbReference type="AlphaFoldDB" id="A0A1H8XGN2"/>
<dbReference type="GO" id="GO:0005886">
    <property type="term" value="C:plasma membrane"/>
    <property type="evidence" value="ECO:0007669"/>
    <property type="project" value="UniProtKB-SubCell"/>
</dbReference>
<protein>
    <submittedName>
        <fullName evidence="7">Na+/melibiose symporter</fullName>
    </submittedName>
</protein>
<keyword evidence="8" id="KW-1185">Reference proteome</keyword>
<comment type="subcellular location">
    <subcellularLocation>
        <location evidence="1">Cell membrane</location>
        <topology evidence="1">Multi-pass membrane protein</topology>
    </subcellularLocation>
</comment>
<feature type="transmembrane region" description="Helical" evidence="5">
    <location>
        <begin position="348"/>
        <end position="371"/>
    </location>
</feature>
<sequence length="401" mass="41473">MAAPTRRFGPAIMLSQLGVNMAVLTQLQLLLALRLNTIAGSGATSAFGVVTGFGALCATVSGPIVGRISDRTRTRLGRRRTWMLTGSVALALAMAAMTVTTAVWQVVLLWCLAQAAANFQYAANNAIVADQIPPQRRGGVSGLVGLATAIGPIAGVVLANAFPAGGSGQWLIVAVTSLVATLAAVLLFRDPRDTSPKPPLDLRTVLTTFWFNPRRHPALGWAWLVRFLIMCAYSATSYNAFFLMQRLGFGAAEVGPVLLKAGLVSVGSIAVASVVAGYLSDAVKRQRPFVIFAGVLGALSLVLMAGAGSVATLFAAVSLGGIGTGTFLAVDLALCVRVLPDTENAGRNLAIITIAGTLPQSLVPFVAPVLLSAGGFPALYLTLGVLALLGAVAILRVPEMR</sequence>
<gene>
    <name evidence="7" type="ORF">SAMN04489732_107148</name>
</gene>
<feature type="transmembrane region" description="Helical" evidence="5">
    <location>
        <begin position="45"/>
        <end position="69"/>
    </location>
</feature>
<evidence type="ECO:0000256" key="1">
    <source>
        <dbReference type="ARBA" id="ARBA00004651"/>
    </source>
</evidence>
<dbReference type="PROSITE" id="PS50850">
    <property type="entry name" value="MFS"/>
    <property type="match status" value="1"/>
</dbReference>
<feature type="transmembrane region" description="Helical" evidence="5">
    <location>
        <begin position="257"/>
        <end position="277"/>
    </location>
</feature>
<dbReference type="PANTHER" id="PTHR23528">
    <property type="match status" value="1"/>
</dbReference>
<feature type="transmembrane region" description="Helical" evidence="5">
    <location>
        <begin position="313"/>
        <end position="336"/>
    </location>
</feature>
<proteinExistence type="predicted"/>
<dbReference type="InterPro" id="IPR018043">
    <property type="entry name" value="Na/Gal_symport_CS"/>
</dbReference>
<feature type="transmembrane region" description="Helical" evidence="5">
    <location>
        <begin position="140"/>
        <end position="162"/>
    </location>
</feature>
<dbReference type="Proteomes" id="UP000198582">
    <property type="component" value="Unassembled WGS sequence"/>
</dbReference>
<feature type="transmembrane region" description="Helical" evidence="5">
    <location>
        <begin position="81"/>
        <end position="101"/>
    </location>
</feature>
<dbReference type="EMBL" id="FOEF01000007">
    <property type="protein sequence ID" value="SEP38418.1"/>
    <property type="molecule type" value="Genomic_DNA"/>
</dbReference>
<dbReference type="InterPro" id="IPR020846">
    <property type="entry name" value="MFS_dom"/>
</dbReference>
<keyword evidence="3 5" id="KW-1133">Transmembrane helix</keyword>
<feature type="transmembrane region" description="Helical" evidence="5">
    <location>
        <begin position="107"/>
        <end position="128"/>
    </location>
</feature>
<dbReference type="GO" id="GO:0006814">
    <property type="term" value="P:sodium ion transport"/>
    <property type="evidence" value="ECO:0007669"/>
    <property type="project" value="InterPro"/>
</dbReference>
<dbReference type="PANTHER" id="PTHR23528:SF1">
    <property type="entry name" value="MAJOR FACILITATOR SUPERFAMILY (MFS) PROFILE DOMAIN-CONTAINING PROTEIN"/>
    <property type="match status" value="1"/>
</dbReference>
<accession>A0A1H8XGN2</accession>
<evidence type="ECO:0000313" key="7">
    <source>
        <dbReference type="EMBL" id="SEP38418.1"/>
    </source>
</evidence>
<evidence type="ECO:0000259" key="6">
    <source>
        <dbReference type="PROSITE" id="PS50850"/>
    </source>
</evidence>
<dbReference type="STRING" id="394193.SAMN04489732_107148"/>
<feature type="transmembrane region" description="Helical" evidence="5">
    <location>
        <begin position="289"/>
        <end position="307"/>
    </location>
</feature>
<dbReference type="SUPFAM" id="SSF103473">
    <property type="entry name" value="MFS general substrate transporter"/>
    <property type="match status" value="1"/>
</dbReference>
<feature type="domain" description="Major facilitator superfamily (MFS) profile" evidence="6">
    <location>
        <begin position="1"/>
        <end position="401"/>
    </location>
</feature>
<dbReference type="Pfam" id="PF07690">
    <property type="entry name" value="MFS_1"/>
    <property type="match status" value="1"/>
</dbReference>
<feature type="transmembrane region" description="Helical" evidence="5">
    <location>
        <begin position="377"/>
        <end position="397"/>
    </location>
</feature>
<feature type="transmembrane region" description="Helical" evidence="5">
    <location>
        <begin position="12"/>
        <end position="33"/>
    </location>
</feature>
<dbReference type="InterPro" id="IPR036259">
    <property type="entry name" value="MFS_trans_sf"/>
</dbReference>